<protein>
    <recommendedName>
        <fullName evidence="2">Membrane metalloprotease</fullName>
    </recommendedName>
</protein>
<evidence type="ECO:0000313" key="1">
    <source>
        <dbReference type="EMBL" id="AIE99476.1"/>
    </source>
</evidence>
<dbReference type="EMBL" id="KF900564">
    <property type="protein sequence ID" value="AIE99476.1"/>
    <property type="molecule type" value="Genomic_DNA"/>
</dbReference>
<proteinExistence type="predicted"/>
<name>A0A075GBX5_9EURY</name>
<reference evidence="1" key="1">
    <citation type="journal article" date="2014" name="Genome Biol. Evol.">
        <title>Pangenome evidence for extensive interdomain horizontal transfer affecting lineage core and shell genes in uncultured planktonic thaumarchaeota and euryarchaeota.</title>
        <authorList>
            <person name="Deschamps P."/>
            <person name="Zivanovic Y."/>
            <person name="Moreira D."/>
            <person name="Rodriguez-Valera F."/>
            <person name="Lopez-Garcia P."/>
        </authorList>
    </citation>
    <scope>NUCLEOTIDE SEQUENCE</scope>
</reference>
<dbReference type="AlphaFoldDB" id="A0A075GBX5"/>
<sequence length="261" mass="28744">MAEGAAAAAKIPRRSHRVKPKLALAMALLLPLAGCLHESQLGPFDCAPSTGACRYEILRGDPYSEMLLEISYVQGNAPDSAALDLLERRISETTGKSTVSNKQHAFSSDDDSYTLEEVVALEERERTHHKGQGTFVIHLLYLNGEYADNPDALGVAYRGSSIVIFKEQVEDAAFLFVSAQDIEKAVLVHEYGHLVALVNIGYESPHDHEDADHPGHSNNEDSVMYWAVESVDLGNQLAGEPPNQFDNDDLDDLRRMREGKL</sequence>
<organism evidence="1">
    <name type="scientific">uncultured marine group II/III euryarchaeote KM3_110_C01</name>
    <dbReference type="NCBI Taxonomy" id="1457851"/>
    <lineage>
        <taxon>Archaea</taxon>
        <taxon>Methanobacteriati</taxon>
        <taxon>Methanobacteriota</taxon>
        <taxon>environmental samples</taxon>
    </lineage>
</organism>
<evidence type="ECO:0008006" key="2">
    <source>
        <dbReference type="Google" id="ProtNLM"/>
    </source>
</evidence>
<accession>A0A075GBX5</accession>